<dbReference type="Proteomes" id="UP001057877">
    <property type="component" value="Chromosome"/>
</dbReference>
<keyword evidence="3" id="KW-1185">Reference proteome</keyword>
<dbReference type="RefSeq" id="WP_258384695.1">
    <property type="nucleotide sequence ID" value="NZ_CP091430.1"/>
</dbReference>
<evidence type="ECO:0000313" key="3">
    <source>
        <dbReference type="Proteomes" id="UP001057877"/>
    </source>
</evidence>
<evidence type="ECO:0000313" key="2">
    <source>
        <dbReference type="EMBL" id="UVI28607.1"/>
    </source>
</evidence>
<gene>
    <name evidence="2" type="ORF">L1F29_24615</name>
</gene>
<organism evidence="2 3">
    <name type="scientific">Paenibacillus spongiae</name>
    <dbReference type="NCBI Taxonomy" id="2909671"/>
    <lineage>
        <taxon>Bacteria</taxon>
        <taxon>Bacillati</taxon>
        <taxon>Bacillota</taxon>
        <taxon>Bacilli</taxon>
        <taxon>Bacillales</taxon>
        <taxon>Paenibacillaceae</taxon>
        <taxon>Paenibacillus</taxon>
    </lineage>
</organism>
<protein>
    <submittedName>
        <fullName evidence="2">YhcN/YlaJ family sporulation lipoprotein</fullName>
    </submittedName>
</protein>
<accession>A0ABY5S3Y7</accession>
<reference evidence="2" key="1">
    <citation type="submission" date="2022-01" db="EMBL/GenBank/DDBJ databases">
        <title>Paenibacillus spongiae sp. nov., isolated from marine sponge.</title>
        <authorList>
            <person name="Li Z."/>
            <person name="Zhang M."/>
        </authorList>
    </citation>
    <scope>NUCLEOTIDE SEQUENCE</scope>
    <source>
        <strain evidence="2">PHS-Z3</strain>
    </source>
</reference>
<feature type="region of interest" description="Disordered" evidence="1">
    <location>
        <begin position="185"/>
        <end position="211"/>
    </location>
</feature>
<keyword evidence="2" id="KW-0449">Lipoprotein</keyword>
<sequence>MHRKWVVLIAGAMLGTMLTGCMEKTGDLGNQNIRQNKVRYDMNGNRIMTKRFANDQKNEMNRLDGRRLNSNNIVGLHRNYRLEMSEEASNRISSLKGVGNAYVMLTDNNAYVAVSHDDDKSGKTDGSAKSASPMARSLSRTDQSYLPKGMTGVGRTGRTETSLDYDMLGTRMDATRSFDDTKIHTNRSHNRSYSPRGAGTMMKPSSASRMNAMGTNESKITGALKERIAKEVKTLAPQIDNVYVSANPDFVSRMTAYMEDVRLGHPIQGYIVEFNAMVDRIFPANPIITK</sequence>
<proteinExistence type="predicted"/>
<dbReference type="InterPro" id="IPR019076">
    <property type="entry name" value="Spore_lipoprot_YhcN/YlaJ-like"/>
</dbReference>
<dbReference type="PROSITE" id="PS51257">
    <property type="entry name" value="PROKAR_LIPOPROTEIN"/>
    <property type="match status" value="1"/>
</dbReference>
<evidence type="ECO:0000256" key="1">
    <source>
        <dbReference type="SAM" id="MobiDB-lite"/>
    </source>
</evidence>
<feature type="region of interest" description="Disordered" evidence="1">
    <location>
        <begin position="116"/>
        <end position="158"/>
    </location>
</feature>
<name>A0ABY5S3Y7_9BACL</name>
<dbReference type="Pfam" id="PF09580">
    <property type="entry name" value="Spore_YhcN_YlaJ"/>
    <property type="match status" value="2"/>
</dbReference>
<dbReference type="EMBL" id="CP091430">
    <property type="protein sequence ID" value="UVI28607.1"/>
    <property type="molecule type" value="Genomic_DNA"/>
</dbReference>